<feature type="transmembrane region" description="Helical" evidence="1">
    <location>
        <begin position="82"/>
        <end position="108"/>
    </location>
</feature>
<evidence type="ECO:0000313" key="3">
    <source>
        <dbReference type="Proteomes" id="UP000654075"/>
    </source>
</evidence>
<keyword evidence="1" id="KW-0812">Transmembrane</keyword>
<feature type="transmembrane region" description="Helical" evidence="1">
    <location>
        <begin position="27"/>
        <end position="46"/>
    </location>
</feature>
<dbReference type="AlphaFoldDB" id="A0A813EM66"/>
<name>A0A813EM66_POLGL</name>
<sequence length="118" mass="13435">MFLSTGSLLFFFSGVVRFPCWRCVVWSLSWLCVVPFGCPGLLLVVVGGSFGGLWLRFFVVWSVCFFSLFLPFSSFSFFFPRGWLVCFSFFLSLSFLSLLLLSSFPFFFASSFCRAPPV</sequence>
<gene>
    <name evidence="2" type="ORF">PGLA1383_LOCUS19690</name>
</gene>
<proteinExistence type="predicted"/>
<accession>A0A813EM66</accession>
<keyword evidence="3" id="KW-1185">Reference proteome</keyword>
<feature type="transmembrane region" description="Helical" evidence="1">
    <location>
        <begin position="53"/>
        <end position="70"/>
    </location>
</feature>
<protein>
    <submittedName>
        <fullName evidence="2">Uncharacterized protein</fullName>
    </submittedName>
</protein>
<dbReference type="EMBL" id="CAJNNV010013116">
    <property type="protein sequence ID" value="CAE8601396.1"/>
    <property type="molecule type" value="Genomic_DNA"/>
</dbReference>
<evidence type="ECO:0000256" key="1">
    <source>
        <dbReference type="SAM" id="Phobius"/>
    </source>
</evidence>
<dbReference type="Proteomes" id="UP000654075">
    <property type="component" value="Unassembled WGS sequence"/>
</dbReference>
<reference evidence="2" key="1">
    <citation type="submission" date="2021-02" db="EMBL/GenBank/DDBJ databases">
        <authorList>
            <person name="Dougan E. K."/>
            <person name="Rhodes N."/>
            <person name="Thang M."/>
            <person name="Chan C."/>
        </authorList>
    </citation>
    <scope>NUCLEOTIDE SEQUENCE</scope>
</reference>
<evidence type="ECO:0000313" key="2">
    <source>
        <dbReference type="EMBL" id="CAE8601396.1"/>
    </source>
</evidence>
<comment type="caution">
    <text evidence="2">The sequence shown here is derived from an EMBL/GenBank/DDBJ whole genome shotgun (WGS) entry which is preliminary data.</text>
</comment>
<organism evidence="2 3">
    <name type="scientific">Polarella glacialis</name>
    <name type="common">Dinoflagellate</name>
    <dbReference type="NCBI Taxonomy" id="89957"/>
    <lineage>
        <taxon>Eukaryota</taxon>
        <taxon>Sar</taxon>
        <taxon>Alveolata</taxon>
        <taxon>Dinophyceae</taxon>
        <taxon>Suessiales</taxon>
        <taxon>Suessiaceae</taxon>
        <taxon>Polarella</taxon>
    </lineage>
</organism>
<keyword evidence="1" id="KW-1133">Transmembrane helix</keyword>
<keyword evidence="1" id="KW-0472">Membrane</keyword>